<keyword evidence="5" id="KW-1185">Reference proteome</keyword>
<feature type="transmembrane region" description="Helical" evidence="2">
    <location>
        <begin position="12"/>
        <end position="32"/>
    </location>
</feature>
<keyword evidence="2" id="KW-0472">Membrane</keyword>
<proteinExistence type="predicted"/>
<dbReference type="OrthoDB" id="9982066at2759"/>
<gene>
    <name evidence="4" type="ORF">EDS130_LOCUS29674</name>
    <name evidence="3" type="ORF">XAT740_LOCUS12644</name>
</gene>
<dbReference type="EMBL" id="CAJNOJ010000202">
    <property type="protein sequence ID" value="CAF1283229.1"/>
    <property type="molecule type" value="Genomic_DNA"/>
</dbReference>
<evidence type="ECO:0000313" key="3">
    <source>
        <dbReference type="EMBL" id="CAF0989990.1"/>
    </source>
</evidence>
<name>A0A815C763_ADIRI</name>
<keyword evidence="2" id="KW-0812">Transmembrane</keyword>
<evidence type="ECO:0000313" key="6">
    <source>
        <dbReference type="Proteomes" id="UP000663852"/>
    </source>
</evidence>
<evidence type="ECO:0000313" key="4">
    <source>
        <dbReference type="EMBL" id="CAF1283229.1"/>
    </source>
</evidence>
<comment type="caution">
    <text evidence="4">The sequence shown here is derived from an EMBL/GenBank/DDBJ whole genome shotgun (WGS) entry which is preliminary data.</text>
</comment>
<feature type="region of interest" description="Disordered" evidence="1">
    <location>
        <begin position="53"/>
        <end position="75"/>
    </location>
</feature>
<reference evidence="4" key="1">
    <citation type="submission" date="2021-02" db="EMBL/GenBank/DDBJ databases">
        <authorList>
            <person name="Nowell W R."/>
        </authorList>
    </citation>
    <scope>NUCLEOTIDE SEQUENCE</scope>
</reference>
<dbReference type="Proteomes" id="UP000663828">
    <property type="component" value="Unassembled WGS sequence"/>
</dbReference>
<dbReference type="EMBL" id="CAJNOR010000717">
    <property type="protein sequence ID" value="CAF0989990.1"/>
    <property type="molecule type" value="Genomic_DNA"/>
</dbReference>
<sequence length="357" mass="41039">MVLPNYLSRLNNKYLLIYMLFMSLTIFIYASFVNSPHNFLSFVLSSQTTVTPTTTTTTLSSSTSTSPSTSRTPTCTPFTIPDSRPFFEQEHSQVNLLPKLSNSSYEQVVQQLRSLRLIVVGCARNVEANIDKYRTHVDQIVDLFHPSSRVLIFESDSTDNTLAKLQNWTRAEVFAQGNLVPQIASRTDRLALCRNTLLTKAYNYTPDYILATDVDMFSTTVSSFLSNFYYNRDDWSVMTASVTGGYYDIWALRTLSDNVMNYDVWHRIWHLQNIQGKYCNHNFVDLIIGTHQKHIPVERDLIEVRSAFGGAGLYKVNSTYGCRYDGSRTTCEHVPFHLCMREKNRARIFINPRFLLR</sequence>
<accession>A0A815C763</accession>
<evidence type="ECO:0000256" key="2">
    <source>
        <dbReference type="SAM" id="Phobius"/>
    </source>
</evidence>
<organism evidence="4 6">
    <name type="scientific">Adineta ricciae</name>
    <name type="common">Rotifer</name>
    <dbReference type="NCBI Taxonomy" id="249248"/>
    <lineage>
        <taxon>Eukaryota</taxon>
        <taxon>Metazoa</taxon>
        <taxon>Spiralia</taxon>
        <taxon>Gnathifera</taxon>
        <taxon>Rotifera</taxon>
        <taxon>Eurotatoria</taxon>
        <taxon>Bdelloidea</taxon>
        <taxon>Adinetida</taxon>
        <taxon>Adinetidae</taxon>
        <taxon>Adineta</taxon>
    </lineage>
</organism>
<dbReference type="Proteomes" id="UP000663852">
    <property type="component" value="Unassembled WGS sequence"/>
</dbReference>
<evidence type="ECO:0000313" key="5">
    <source>
        <dbReference type="Proteomes" id="UP000663828"/>
    </source>
</evidence>
<dbReference type="AlphaFoldDB" id="A0A815C763"/>
<protein>
    <submittedName>
        <fullName evidence="4">Uncharacterized protein</fullName>
    </submittedName>
</protein>
<keyword evidence="2" id="KW-1133">Transmembrane helix</keyword>
<evidence type="ECO:0000256" key="1">
    <source>
        <dbReference type="SAM" id="MobiDB-lite"/>
    </source>
</evidence>